<name>A0A2K8U1P1_9GAMM</name>
<dbReference type="Pfam" id="PF02767">
    <property type="entry name" value="DNA_pol3_beta_2"/>
    <property type="match status" value="1"/>
</dbReference>
<evidence type="ECO:0000256" key="5">
    <source>
        <dbReference type="ARBA" id="ARBA00022679"/>
    </source>
</evidence>
<evidence type="ECO:0000256" key="7">
    <source>
        <dbReference type="ARBA" id="ARBA00022705"/>
    </source>
</evidence>
<evidence type="ECO:0000259" key="11">
    <source>
        <dbReference type="Pfam" id="PF00712"/>
    </source>
</evidence>
<dbReference type="Pfam" id="PF02768">
    <property type="entry name" value="DNA_pol3_beta_3"/>
    <property type="match status" value="1"/>
</dbReference>
<dbReference type="SUPFAM" id="SSF55979">
    <property type="entry name" value="DNA clamp"/>
    <property type="match status" value="3"/>
</dbReference>
<keyword evidence="4 10" id="KW-0963">Cytoplasm</keyword>
<organism evidence="14 15">
    <name type="scientific">Candidatus Thiodictyon syntrophicum</name>
    <dbReference type="NCBI Taxonomy" id="1166950"/>
    <lineage>
        <taxon>Bacteria</taxon>
        <taxon>Pseudomonadati</taxon>
        <taxon>Pseudomonadota</taxon>
        <taxon>Gammaproteobacteria</taxon>
        <taxon>Chromatiales</taxon>
        <taxon>Chromatiaceae</taxon>
        <taxon>Thiodictyon</taxon>
    </lineage>
</organism>
<dbReference type="GO" id="GO:0003887">
    <property type="term" value="F:DNA-directed DNA polymerase activity"/>
    <property type="evidence" value="ECO:0007669"/>
    <property type="project" value="UniProtKB-UniRule"/>
</dbReference>
<dbReference type="EMBL" id="CP020370">
    <property type="protein sequence ID" value="AUB79500.1"/>
    <property type="molecule type" value="Genomic_DNA"/>
</dbReference>
<dbReference type="PIRSF" id="PIRSF000804">
    <property type="entry name" value="DNA_pol_III_b"/>
    <property type="match status" value="1"/>
</dbReference>
<dbReference type="PANTHER" id="PTHR30478">
    <property type="entry name" value="DNA POLYMERASE III SUBUNIT BETA"/>
    <property type="match status" value="1"/>
</dbReference>
<dbReference type="GO" id="GO:0006271">
    <property type="term" value="P:DNA strand elongation involved in DNA replication"/>
    <property type="evidence" value="ECO:0007669"/>
    <property type="project" value="TreeGrafter"/>
</dbReference>
<dbReference type="RefSeq" id="WP_100917321.1">
    <property type="nucleotide sequence ID" value="NZ_CP020370.1"/>
</dbReference>
<dbReference type="InterPro" id="IPR022637">
    <property type="entry name" value="DNA_polIII_beta_cen"/>
</dbReference>
<evidence type="ECO:0000259" key="12">
    <source>
        <dbReference type="Pfam" id="PF02767"/>
    </source>
</evidence>
<dbReference type="GO" id="GO:0005737">
    <property type="term" value="C:cytoplasm"/>
    <property type="evidence" value="ECO:0007669"/>
    <property type="project" value="UniProtKB-SubCell"/>
</dbReference>
<evidence type="ECO:0000256" key="2">
    <source>
        <dbReference type="ARBA" id="ARBA00010752"/>
    </source>
</evidence>
<dbReference type="SMART" id="SM00480">
    <property type="entry name" value="POL3Bc"/>
    <property type="match status" value="1"/>
</dbReference>
<feature type="domain" description="DNA polymerase III beta sliding clamp N-terminal" evidence="11">
    <location>
        <begin position="1"/>
        <end position="118"/>
    </location>
</feature>
<evidence type="ECO:0000256" key="3">
    <source>
        <dbReference type="ARBA" id="ARBA00021035"/>
    </source>
</evidence>
<gene>
    <name evidence="14" type="ORF">THSYN_00010</name>
</gene>
<comment type="subcellular location">
    <subcellularLocation>
        <location evidence="1 10">Cytoplasm</location>
    </subcellularLocation>
</comment>
<accession>A0A2K8U1P1</accession>
<dbReference type="Gene3D" id="3.10.150.10">
    <property type="entry name" value="DNA Polymerase III, subunit A, domain 2"/>
    <property type="match status" value="1"/>
</dbReference>
<dbReference type="InterPro" id="IPR022635">
    <property type="entry name" value="DNA_polIII_beta_C"/>
</dbReference>
<comment type="similarity">
    <text evidence="2 10">Belongs to the beta sliding clamp family.</text>
</comment>
<evidence type="ECO:0000256" key="8">
    <source>
        <dbReference type="ARBA" id="ARBA00022932"/>
    </source>
</evidence>
<evidence type="ECO:0000256" key="4">
    <source>
        <dbReference type="ARBA" id="ARBA00022490"/>
    </source>
</evidence>
<evidence type="ECO:0000256" key="6">
    <source>
        <dbReference type="ARBA" id="ARBA00022695"/>
    </source>
</evidence>
<evidence type="ECO:0000256" key="10">
    <source>
        <dbReference type="PIRNR" id="PIRNR000804"/>
    </source>
</evidence>
<dbReference type="AlphaFoldDB" id="A0A2K8U1P1"/>
<evidence type="ECO:0000259" key="13">
    <source>
        <dbReference type="Pfam" id="PF02768"/>
    </source>
</evidence>
<proteinExistence type="inferred from homology"/>
<keyword evidence="5 10" id="KW-0808">Transferase</keyword>
<sequence>MDVKIGREQLLPVLSRVVAVVERRQTLPILGNLLLRAQDGGLIIVGTDMEIEIRSRCLADVIEEGEGTVPARKLGDIVRSLAEGSEVRLKIAGDRCVLTAGRGRYVLGTLPAQDFPLMEAVSPELVMEIEEGILKRIFEKTAFAMAQQDVRYYLNGLLLELDESGLRAVATDGHRLASYAHACALDVPESRAVIIPFKTVNELRRQLSFGSNSVRIEIGERLIRFVLGDTVCSSKLVDGRYPEYGRVIPAGLSKVAIADRELLKKALSRTAILSNEKYRGLRVSFEAGVLRLVAHNPEQEEAVEEMELDYGGESTVIGFNVAYLADLLAAVDTGQVEVHFDDGSSSSLWRGLGAVGETYVVMPMRL</sequence>
<dbReference type="InterPro" id="IPR046938">
    <property type="entry name" value="DNA_clamp_sf"/>
</dbReference>
<keyword evidence="9" id="KW-0238">DNA-binding</keyword>
<comment type="function">
    <text evidence="10">Confers DNA tethering and processivity to DNA polymerases and other proteins. Acts as a clamp, forming a ring around DNA (a reaction catalyzed by the clamp-loading complex) which diffuses in an ATP-independent manner freely and bidirectionally along dsDNA. Initially characterized for its ability to contact the catalytic subunit of DNA polymerase III (Pol III), a complex, multichain enzyme responsible for most of the replicative synthesis in bacteria; Pol III exhibits 3'-5' exonuclease proofreading activity. The beta chain is required for initiation of replication as well as for processivity of DNA replication.</text>
</comment>
<evidence type="ECO:0000256" key="1">
    <source>
        <dbReference type="ARBA" id="ARBA00004496"/>
    </source>
</evidence>
<evidence type="ECO:0000313" key="14">
    <source>
        <dbReference type="EMBL" id="AUB79500.1"/>
    </source>
</evidence>
<dbReference type="OrthoDB" id="8421503at2"/>
<reference evidence="14 15" key="1">
    <citation type="submission" date="2017-03" db="EMBL/GenBank/DDBJ databases">
        <title>Complete genome sequence of Candidatus 'Thiodictyon syntrophicum' sp. nov. strain Cad16T, a photolithoautotroph purple sulfur bacterium isolated from an alpine meromictic lake.</title>
        <authorList>
            <person name="Luedin S.M."/>
            <person name="Pothier J.F."/>
            <person name="Danza F."/>
            <person name="Storelli N."/>
            <person name="Wittwer M."/>
            <person name="Tonolla M."/>
        </authorList>
    </citation>
    <scope>NUCLEOTIDE SEQUENCE [LARGE SCALE GENOMIC DNA]</scope>
    <source>
        <strain evidence="14 15">Cad16T</strain>
    </source>
</reference>
<dbReference type="KEGG" id="tsy:THSYN_00010"/>
<keyword evidence="8 10" id="KW-0239">DNA-directed DNA polymerase</keyword>
<keyword evidence="15" id="KW-1185">Reference proteome</keyword>
<dbReference type="CDD" id="cd00140">
    <property type="entry name" value="beta_clamp"/>
    <property type="match status" value="1"/>
</dbReference>
<dbReference type="GO" id="GO:0009360">
    <property type="term" value="C:DNA polymerase III complex"/>
    <property type="evidence" value="ECO:0007669"/>
    <property type="project" value="InterPro"/>
</dbReference>
<feature type="domain" description="DNA polymerase III beta sliding clamp central" evidence="12">
    <location>
        <begin position="129"/>
        <end position="243"/>
    </location>
</feature>
<evidence type="ECO:0000313" key="15">
    <source>
        <dbReference type="Proteomes" id="UP000232638"/>
    </source>
</evidence>
<dbReference type="InterPro" id="IPR022634">
    <property type="entry name" value="DNA_polIII_beta_N"/>
</dbReference>
<dbReference type="InterPro" id="IPR001001">
    <property type="entry name" value="DNA_polIII_beta"/>
</dbReference>
<keyword evidence="7 10" id="KW-0235">DNA replication</keyword>
<dbReference type="GO" id="GO:0003677">
    <property type="term" value="F:DNA binding"/>
    <property type="evidence" value="ECO:0007669"/>
    <property type="project" value="UniProtKB-UniRule"/>
</dbReference>
<dbReference type="Gene3D" id="3.70.10.10">
    <property type="match status" value="1"/>
</dbReference>
<dbReference type="Pfam" id="PF00712">
    <property type="entry name" value="DNA_pol3_beta"/>
    <property type="match status" value="1"/>
</dbReference>
<comment type="subunit">
    <text evidence="10">Forms a ring-shaped head-to-tail homodimer around DNA.</text>
</comment>
<dbReference type="Proteomes" id="UP000232638">
    <property type="component" value="Chromosome"/>
</dbReference>
<evidence type="ECO:0000256" key="9">
    <source>
        <dbReference type="ARBA" id="ARBA00023125"/>
    </source>
</evidence>
<dbReference type="NCBIfam" id="TIGR00663">
    <property type="entry name" value="dnan"/>
    <property type="match status" value="1"/>
</dbReference>
<keyword evidence="6 10" id="KW-0548">Nucleotidyltransferase</keyword>
<dbReference type="PANTHER" id="PTHR30478:SF0">
    <property type="entry name" value="BETA SLIDING CLAMP"/>
    <property type="match status" value="1"/>
</dbReference>
<feature type="domain" description="DNA polymerase III beta sliding clamp C-terminal" evidence="13">
    <location>
        <begin position="246"/>
        <end position="365"/>
    </location>
</feature>
<protein>
    <recommendedName>
        <fullName evidence="3 10">Beta sliding clamp</fullName>
    </recommendedName>
</protein>
<dbReference type="GO" id="GO:0008408">
    <property type="term" value="F:3'-5' exonuclease activity"/>
    <property type="evidence" value="ECO:0007669"/>
    <property type="project" value="InterPro"/>
</dbReference>